<sequence>MLPLSILFTPRLPEDSLYLVPNPRHQDSHVRQRKLTGFVSEPRCLCLPNSSTSLFVEIPKSVFSLQINIAGMAAISNVTV</sequence>
<reference evidence="1 2" key="1">
    <citation type="journal article" date="2018" name="Nat. Genet.">
        <title>The Rosa genome provides new insights in the design of modern roses.</title>
        <authorList>
            <person name="Bendahmane M."/>
        </authorList>
    </citation>
    <scope>NUCLEOTIDE SEQUENCE [LARGE SCALE GENOMIC DNA]</scope>
    <source>
        <strain evidence="2">cv. Old Blush</strain>
    </source>
</reference>
<dbReference type="Proteomes" id="UP000238479">
    <property type="component" value="Chromosome 3"/>
</dbReference>
<gene>
    <name evidence="1" type="ORF">RchiOBHm_Chr3g0481571</name>
</gene>
<comment type="caution">
    <text evidence="1">The sequence shown here is derived from an EMBL/GenBank/DDBJ whole genome shotgun (WGS) entry which is preliminary data.</text>
</comment>
<accession>A0A2P6RDY9</accession>
<keyword evidence="2" id="KW-1185">Reference proteome</keyword>
<protein>
    <submittedName>
        <fullName evidence="1">Uncharacterized protein</fullName>
    </submittedName>
</protein>
<dbReference type="Gramene" id="PRQ44652">
    <property type="protein sequence ID" value="PRQ44652"/>
    <property type="gene ID" value="RchiOBHm_Chr3g0481571"/>
</dbReference>
<organism evidence="1 2">
    <name type="scientific">Rosa chinensis</name>
    <name type="common">China rose</name>
    <dbReference type="NCBI Taxonomy" id="74649"/>
    <lineage>
        <taxon>Eukaryota</taxon>
        <taxon>Viridiplantae</taxon>
        <taxon>Streptophyta</taxon>
        <taxon>Embryophyta</taxon>
        <taxon>Tracheophyta</taxon>
        <taxon>Spermatophyta</taxon>
        <taxon>Magnoliopsida</taxon>
        <taxon>eudicotyledons</taxon>
        <taxon>Gunneridae</taxon>
        <taxon>Pentapetalae</taxon>
        <taxon>rosids</taxon>
        <taxon>fabids</taxon>
        <taxon>Rosales</taxon>
        <taxon>Rosaceae</taxon>
        <taxon>Rosoideae</taxon>
        <taxon>Rosoideae incertae sedis</taxon>
        <taxon>Rosa</taxon>
    </lineage>
</organism>
<evidence type="ECO:0000313" key="2">
    <source>
        <dbReference type="Proteomes" id="UP000238479"/>
    </source>
</evidence>
<proteinExistence type="predicted"/>
<name>A0A2P6RDY9_ROSCH</name>
<dbReference type="EMBL" id="PDCK01000041">
    <property type="protein sequence ID" value="PRQ44652.1"/>
    <property type="molecule type" value="Genomic_DNA"/>
</dbReference>
<dbReference type="AlphaFoldDB" id="A0A2P6RDY9"/>
<evidence type="ECO:0000313" key="1">
    <source>
        <dbReference type="EMBL" id="PRQ44652.1"/>
    </source>
</evidence>